<name>A0A5J9UM12_9POAL</name>
<feature type="compositionally biased region" description="Basic and acidic residues" evidence="2">
    <location>
        <begin position="163"/>
        <end position="263"/>
    </location>
</feature>
<dbReference type="PANTHER" id="PTHR12300:SF114">
    <property type="entry name" value="HVA22-LIKE PROTEIN"/>
    <property type="match status" value="1"/>
</dbReference>
<reference evidence="3 4" key="1">
    <citation type="journal article" date="2019" name="Sci. Rep.">
        <title>A high-quality genome of Eragrostis curvula grass provides insights into Poaceae evolution and supports new strategies to enhance forage quality.</title>
        <authorList>
            <person name="Carballo J."/>
            <person name="Santos B.A.C.M."/>
            <person name="Zappacosta D."/>
            <person name="Garbus I."/>
            <person name="Selva J.P."/>
            <person name="Gallo C.A."/>
            <person name="Diaz A."/>
            <person name="Albertini E."/>
            <person name="Caccamo M."/>
            <person name="Echenique V."/>
        </authorList>
    </citation>
    <scope>NUCLEOTIDE SEQUENCE [LARGE SCALE GENOMIC DNA]</scope>
    <source>
        <strain evidence="4">cv. Victoria</strain>
        <tissue evidence="3">Leaf</tissue>
    </source>
</reference>
<dbReference type="PANTHER" id="PTHR12300">
    <property type="entry name" value="HVA22-LIKE PROTEINS"/>
    <property type="match status" value="1"/>
</dbReference>
<protein>
    <recommendedName>
        <fullName evidence="1">HVA22-like protein</fullName>
    </recommendedName>
</protein>
<feature type="transmembrane region" description="Helical" evidence="1">
    <location>
        <begin position="51"/>
        <end position="73"/>
    </location>
</feature>
<evidence type="ECO:0000256" key="2">
    <source>
        <dbReference type="SAM" id="MobiDB-lite"/>
    </source>
</evidence>
<dbReference type="GO" id="GO:0016020">
    <property type="term" value="C:membrane"/>
    <property type="evidence" value="ECO:0007669"/>
    <property type="project" value="UniProtKB-SubCell"/>
</dbReference>
<feature type="transmembrane region" description="Helical" evidence="1">
    <location>
        <begin position="80"/>
        <end position="98"/>
    </location>
</feature>
<dbReference type="EMBL" id="RWGY01000013">
    <property type="protein sequence ID" value="TVU24368.1"/>
    <property type="molecule type" value="Genomic_DNA"/>
</dbReference>
<feature type="region of interest" description="Disordered" evidence="2">
    <location>
        <begin position="155"/>
        <end position="303"/>
    </location>
</feature>
<dbReference type="Proteomes" id="UP000324897">
    <property type="component" value="Chromosome 2"/>
</dbReference>
<evidence type="ECO:0000313" key="4">
    <source>
        <dbReference type="Proteomes" id="UP000324897"/>
    </source>
</evidence>
<comment type="caution">
    <text evidence="3">The sequence shown here is derived from an EMBL/GenBank/DDBJ whole genome shotgun (WGS) entry which is preliminary data.</text>
</comment>
<keyword evidence="1" id="KW-0812">Transmembrane</keyword>
<comment type="subcellular location">
    <subcellularLocation>
        <location evidence="1">Membrane</location>
        <topology evidence="1">Multi-pass membrane protein</topology>
    </subcellularLocation>
</comment>
<dbReference type="Pfam" id="PF03134">
    <property type="entry name" value="TB2_DP1_HVA22"/>
    <property type="match status" value="1"/>
</dbReference>
<feature type="transmembrane region" description="Helical" evidence="1">
    <location>
        <begin position="12"/>
        <end position="31"/>
    </location>
</feature>
<sequence>MGSGSGSLLKVIAKNFDVLAGPLVALAYPLYASVKAIETKSPVDDQQWLTYWVLYSLITLFEITFASIIQWLPFWPSMKLIFICWLVLPYFNGAAYVYQNYVRPVFVKNQMVNIWYVPQKKGLFGKSDDFLTALDKFVEENGTDALKKLASKAGKPFKQSGKTSKDSKESKSSKESKVPKPSKDAKHPKSPKDTKEQKAPKDSKSSKDSKEQKKALKDSKEQKKALKDSKEQKKAMEDFIELKKALKDSKEQESLKDPNESKPKSNKRVTFAEVEPEKEFKASNSNWRPSSDYHSTYPEQNSWPSSFMIFEDENNYWNQAH</sequence>
<comment type="similarity">
    <text evidence="1">Belongs to the DP1 family.</text>
</comment>
<dbReference type="Gramene" id="TVU24368">
    <property type="protein sequence ID" value="TVU24368"/>
    <property type="gene ID" value="EJB05_26801"/>
</dbReference>
<feature type="compositionally biased region" description="Polar residues" evidence="2">
    <location>
        <begin position="282"/>
        <end position="303"/>
    </location>
</feature>
<organism evidence="3 4">
    <name type="scientific">Eragrostis curvula</name>
    <name type="common">weeping love grass</name>
    <dbReference type="NCBI Taxonomy" id="38414"/>
    <lineage>
        <taxon>Eukaryota</taxon>
        <taxon>Viridiplantae</taxon>
        <taxon>Streptophyta</taxon>
        <taxon>Embryophyta</taxon>
        <taxon>Tracheophyta</taxon>
        <taxon>Spermatophyta</taxon>
        <taxon>Magnoliopsida</taxon>
        <taxon>Liliopsida</taxon>
        <taxon>Poales</taxon>
        <taxon>Poaceae</taxon>
        <taxon>PACMAD clade</taxon>
        <taxon>Chloridoideae</taxon>
        <taxon>Eragrostideae</taxon>
        <taxon>Eragrostidinae</taxon>
        <taxon>Eragrostis</taxon>
    </lineage>
</organism>
<dbReference type="InterPro" id="IPR004345">
    <property type="entry name" value="TB2_DP1_HVA22"/>
</dbReference>
<proteinExistence type="inferred from homology"/>
<keyword evidence="1" id="KW-0472">Membrane</keyword>
<gene>
    <name evidence="3" type="ORF">EJB05_26801</name>
</gene>
<dbReference type="OrthoDB" id="10009287at2759"/>
<evidence type="ECO:0000313" key="3">
    <source>
        <dbReference type="EMBL" id="TVU24368.1"/>
    </source>
</evidence>
<evidence type="ECO:0000256" key="1">
    <source>
        <dbReference type="RuleBase" id="RU362006"/>
    </source>
</evidence>
<dbReference type="AlphaFoldDB" id="A0A5J9UM12"/>
<accession>A0A5J9UM12</accession>
<keyword evidence="4" id="KW-1185">Reference proteome</keyword>
<keyword evidence="1" id="KW-1133">Transmembrane helix</keyword>